<feature type="region of interest" description="Disordered" evidence="4">
    <location>
        <begin position="185"/>
        <end position="207"/>
    </location>
</feature>
<name>A0A2A7NPW4_9MYCO</name>
<keyword evidence="3" id="KW-0804">Transcription</keyword>
<dbReference type="OrthoDB" id="5183359at2"/>
<feature type="domain" description="HTH hxlR-type" evidence="5">
    <location>
        <begin position="39"/>
        <end position="141"/>
    </location>
</feature>
<feature type="domain" description="HTH hxlR-type" evidence="5">
    <location>
        <begin position="204"/>
        <end position="296"/>
    </location>
</feature>
<dbReference type="InterPro" id="IPR036388">
    <property type="entry name" value="WH-like_DNA-bd_sf"/>
</dbReference>
<evidence type="ECO:0000259" key="5">
    <source>
        <dbReference type="PROSITE" id="PS51118"/>
    </source>
</evidence>
<evidence type="ECO:0000256" key="4">
    <source>
        <dbReference type="SAM" id="MobiDB-lite"/>
    </source>
</evidence>
<dbReference type="PANTHER" id="PTHR33204:SF18">
    <property type="entry name" value="TRANSCRIPTIONAL REGULATORY PROTEIN"/>
    <property type="match status" value="1"/>
</dbReference>
<evidence type="ECO:0000313" key="6">
    <source>
        <dbReference type="EMBL" id="PEG52214.1"/>
    </source>
</evidence>
<evidence type="ECO:0000256" key="2">
    <source>
        <dbReference type="ARBA" id="ARBA00023125"/>
    </source>
</evidence>
<keyword evidence="7" id="KW-1185">Reference proteome</keyword>
<dbReference type="Pfam" id="PF01638">
    <property type="entry name" value="HxlR"/>
    <property type="match status" value="2"/>
</dbReference>
<dbReference type="InterPro" id="IPR036390">
    <property type="entry name" value="WH_DNA-bd_sf"/>
</dbReference>
<dbReference type="Proteomes" id="UP000220340">
    <property type="component" value="Unassembled WGS sequence"/>
</dbReference>
<evidence type="ECO:0000313" key="7">
    <source>
        <dbReference type="Proteomes" id="UP000220340"/>
    </source>
</evidence>
<dbReference type="InterPro" id="IPR002577">
    <property type="entry name" value="HTH_HxlR"/>
</dbReference>
<keyword evidence="1" id="KW-0805">Transcription regulation</keyword>
<dbReference type="Gene3D" id="1.10.10.10">
    <property type="entry name" value="Winged helix-like DNA-binding domain superfamily/Winged helix DNA-binding domain"/>
    <property type="match status" value="2"/>
</dbReference>
<gene>
    <name evidence="6" type="ORF">CRI78_22840</name>
</gene>
<protein>
    <submittedName>
        <fullName evidence="6">Transcriptional regulator</fullName>
    </submittedName>
</protein>
<comment type="caution">
    <text evidence="6">The sequence shown here is derived from an EMBL/GenBank/DDBJ whole genome shotgun (WGS) entry which is preliminary data.</text>
</comment>
<evidence type="ECO:0000256" key="3">
    <source>
        <dbReference type="ARBA" id="ARBA00023163"/>
    </source>
</evidence>
<accession>A0A2A7NPW4</accession>
<keyword evidence="2" id="KW-0238">DNA-binding</keyword>
<dbReference type="PROSITE" id="PS51118">
    <property type="entry name" value="HTH_HXLR"/>
    <property type="match status" value="2"/>
</dbReference>
<dbReference type="AlphaFoldDB" id="A0A2A7NPW4"/>
<reference evidence="6 7" key="1">
    <citation type="submission" date="2017-10" db="EMBL/GenBank/DDBJ databases">
        <title>The new phylogeny of genus Mycobacterium.</title>
        <authorList>
            <person name="Tortoli E."/>
            <person name="Trovato A."/>
            <person name="Cirillo D.M."/>
        </authorList>
    </citation>
    <scope>NUCLEOTIDE SEQUENCE [LARGE SCALE GENOMIC DNA]</scope>
    <source>
        <strain evidence="6 7">IP141170001</strain>
    </source>
</reference>
<proteinExistence type="predicted"/>
<dbReference type="EMBL" id="PDCR01000035">
    <property type="protein sequence ID" value="PEG52214.1"/>
    <property type="molecule type" value="Genomic_DNA"/>
</dbReference>
<evidence type="ECO:0000256" key="1">
    <source>
        <dbReference type="ARBA" id="ARBA00023015"/>
    </source>
</evidence>
<sequence length="332" mass="36000">MARCANSLCPNGSPAVPIAPGRPATNCDAGWALTSTPLAPGDTNAVGRMLGLLGDEWTLLIMQQALLGARRYGDFIERLPISHSVLTRRLVVAVQQDLLTRRQYQAGPPRFEYVPTERGLALWPVLVSIWQWERQWVPDHAEALPAMRHGTCGQTFAPVLTCRGCGDRTDEKHLVAQWGPSGSWPRSMPVGTTRRRSHSDRGSQPDLFPQTMGILGNRWAFAIMVAAFVGTTRFSDFTGQLGAPPGSLADRLQLLVGNAVLDTDGGAYRLTEKGRAVLPVILTALAWAQRWYVAAEGPAVELTHTACGTAFVAALACDQCNATLRGNHVKKD</sequence>
<dbReference type="PANTHER" id="PTHR33204">
    <property type="entry name" value="TRANSCRIPTIONAL REGULATOR, MARR FAMILY"/>
    <property type="match status" value="1"/>
</dbReference>
<organism evidence="6 7">
    <name type="scientific">Mycolicibacterium diernhoferi</name>
    <dbReference type="NCBI Taxonomy" id="1801"/>
    <lineage>
        <taxon>Bacteria</taxon>
        <taxon>Bacillati</taxon>
        <taxon>Actinomycetota</taxon>
        <taxon>Actinomycetes</taxon>
        <taxon>Mycobacteriales</taxon>
        <taxon>Mycobacteriaceae</taxon>
        <taxon>Mycolicibacterium</taxon>
    </lineage>
</organism>
<dbReference type="SUPFAM" id="SSF46785">
    <property type="entry name" value="Winged helix' DNA-binding domain"/>
    <property type="match status" value="2"/>
</dbReference>
<dbReference type="GO" id="GO:0003677">
    <property type="term" value="F:DNA binding"/>
    <property type="evidence" value="ECO:0007669"/>
    <property type="project" value="UniProtKB-KW"/>
</dbReference>